<evidence type="ECO:0000256" key="9">
    <source>
        <dbReference type="ARBA" id="ARBA00023027"/>
    </source>
</evidence>
<dbReference type="SUPFAM" id="SSF52374">
    <property type="entry name" value="Nucleotidylyl transferase"/>
    <property type="match status" value="1"/>
</dbReference>
<sequence>MKSASKSQSSEPRSTKPTAIAILGGTFDPIHIGHLRVAVRLRDSGFDKVLLVPNRVPPHRAQPQASGDDRLNMLQLSLTGLNGIEASDIELTQDGTSYSARTAERLRAQHPDAALTWVMGNDAWNGFDRWHKPEQVLANANILVISRPGEEARDDAWLGQLRQEKSCTLNELQHSPHGRVCHQAWPELDISASDLRQAIKQGDNIAFLTPQPVLEYIQKHHLYS</sequence>
<protein>
    <recommendedName>
        <fullName evidence="11">Probable nicotinate-nucleotide adenylyltransferase</fullName>
        <ecNumber evidence="11">2.7.7.18</ecNumber>
    </recommendedName>
    <alternativeName>
        <fullName evidence="11">Deamido-NAD(+) diphosphorylase</fullName>
    </alternativeName>
    <alternativeName>
        <fullName evidence="11">Deamido-NAD(+) pyrophosphorylase</fullName>
    </alternativeName>
    <alternativeName>
        <fullName evidence="11">Nicotinate mononucleotide adenylyltransferase</fullName>
        <shortName evidence="11">NaMN adenylyltransferase</shortName>
    </alternativeName>
</protein>
<dbReference type="InterPro" id="IPR004821">
    <property type="entry name" value="Cyt_trans-like"/>
</dbReference>
<evidence type="ECO:0000313" key="14">
    <source>
        <dbReference type="Proteomes" id="UP001481413"/>
    </source>
</evidence>
<organism evidence="13 14">
    <name type="scientific">Thalassolituus maritimus</name>
    <dbReference type="NCBI Taxonomy" id="484498"/>
    <lineage>
        <taxon>Bacteria</taxon>
        <taxon>Pseudomonadati</taxon>
        <taxon>Pseudomonadota</taxon>
        <taxon>Gammaproteobacteria</taxon>
        <taxon>Oceanospirillales</taxon>
        <taxon>Oceanospirillaceae</taxon>
        <taxon>Thalassolituus</taxon>
    </lineage>
</organism>
<dbReference type="RefSeq" id="WP_353293311.1">
    <property type="nucleotide sequence ID" value="NZ_BAABWH010000001.1"/>
</dbReference>
<comment type="function">
    <text evidence="1 11">Catalyzes the reversible adenylation of nicotinate mononucleotide (NaMN) to nicotinic acid adenine dinucleotide (NaAD).</text>
</comment>
<dbReference type="InterPro" id="IPR014729">
    <property type="entry name" value="Rossmann-like_a/b/a_fold"/>
</dbReference>
<evidence type="ECO:0000259" key="12">
    <source>
        <dbReference type="Pfam" id="PF01467"/>
    </source>
</evidence>
<evidence type="ECO:0000256" key="10">
    <source>
        <dbReference type="ARBA" id="ARBA00048721"/>
    </source>
</evidence>
<evidence type="ECO:0000256" key="5">
    <source>
        <dbReference type="ARBA" id="ARBA00022679"/>
    </source>
</evidence>
<dbReference type="Pfam" id="PF01467">
    <property type="entry name" value="CTP_transf_like"/>
    <property type="match status" value="1"/>
</dbReference>
<evidence type="ECO:0000256" key="11">
    <source>
        <dbReference type="HAMAP-Rule" id="MF_00244"/>
    </source>
</evidence>
<evidence type="ECO:0000256" key="3">
    <source>
        <dbReference type="ARBA" id="ARBA00009014"/>
    </source>
</evidence>
<dbReference type="EMBL" id="BAABWH010000001">
    <property type="protein sequence ID" value="GAA6144383.1"/>
    <property type="molecule type" value="Genomic_DNA"/>
</dbReference>
<comment type="pathway">
    <text evidence="2 11">Cofactor biosynthesis; NAD(+) biosynthesis; deamido-NAD(+) from nicotinate D-ribonucleotide: step 1/1.</text>
</comment>
<dbReference type="CDD" id="cd02165">
    <property type="entry name" value="NMNAT"/>
    <property type="match status" value="1"/>
</dbReference>
<dbReference type="EC" id="2.7.7.18" evidence="11"/>
<dbReference type="InterPro" id="IPR005248">
    <property type="entry name" value="NadD/NMNAT"/>
</dbReference>
<dbReference type="NCBIfam" id="TIGR00125">
    <property type="entry name" value="cyt_tran_rel"/>
    <property type="match status" value="1"/>
</dbReference>
<evidence type="ECO:0000313" key="13">
    <source>
        <dbReference type="EMBL" id="GAA6144383.1"/>
    </source>
</evidence>
<dbReference type="GO" id="GO:0016779">
    <property type="term" value="F:nucleotidyltransferase activity"/>
    <property type="evidence" value="ECO:0007669"/>
    <property type="project" value="UniProtKB-KW"/>
</dbReference>
<dbReference type="Gene3D" id="3.40.50.620">
    <property type="entry name" value="HUPs"/>
    <property type="match status" value="1"/>
</dbReference>
<dbReference type="Proteomes" id="UP001481413">
    <property type="component" value="Unassembled WGS sequence"/>
</dbReference>
<dbReference type="NCBIfam" id="TIGR00482">
    <property type="entry name" value="nicotinate (nicotinamide) nucleotide adenylyltransferase"/>
    <property type="match status" value="1"/>
</dbReference>
<dbReference type="HAMAP" id="MF_00244">
    <property type="entry name" value="NaMN_adenylyltr"/>
    <property type="match status" value="1"/>
</dbReference>
<keyword evidence="7 11" id="KW-0547">Nucleotide-binding</keyword>
<evidence type="ECO:0000256" key="1">
    <source>
        <dbReference type="ARBA" id="ARBA00002324"/>
    </source>
</evidence>
<reference evidence="13 14" key="1">
    <citation type="submission" date="2024-04" db="EMBL/GenBank/DDBJ databases">
        <title>Draft genome sequence of Thalassolituus maritimus NBRC 116585.</title>
        <authorList>
            <person name="Miyakawa T."/>
            <person name="Kusuya Y."/>
            <person name="Miura T."/>
        </authorList>
    </citation>
    <scope>NUCLEOTIDE SEQUENCE [LARGE SCALE GENOMIC DNA]</scope>
    <source>
        <strain evidence="13 14">5NW40-0001</strain>
    </source>
</reference>
<evidence type="ECO:0000256" key="8">
    <source>
        <dbReference type="ARBA" id="ARBA00022840"/>
    </source>
</evidence>
<keyword evidence="5 11" id="KW-0808">Transferase</keyword>
<keyword evidence="14" id="KW-1185">Reference proteome</keyword>
<proteinExistence type="inferred from homology"/>
<comment type="catalytic activity">
    <reaction evidence="10 11">
        <text>nicotinate beta-D-ribonucleotide + ATP + H(+) = deamido-NAD(+) + diphosphate</text>
        <dbReference type="Rhea" id="RHEA:22860"/>
        <dbReference type="ChEBI" id="CHEBI:15378"/>
        <dbReference type="ChEBI" id="CHEBI:30616"/>
        <dbReference type="ChEBI" id="CHEBI:33019"/>
        <dbReference type="ChEBI" id="CHEBI:57502"/>
        <dbReference type="ChEBI" id="CHEBI:58437"/>
        <dbReference type="EC" id="2.7.7.18"/>
    </reaction>
</comment>
<comment type="caution">
    <text evidence="13">The sequence shown here is derived from an EMBL/GenBank/DDBJ whole genome shotgun (WGS) entry which is preliminary data.</text>
</comment>
<keyword evidence="8 11" id="KW-0067">ATP-binding</keyword>
<keyword evidence="6 11" id="KW-0548">Nucleotidyltransferase</keyword>
<evidence type="ECO:0000256" key="2">
    <source>
        <dbReference type="ARBA" id="ARBA00005019"/>
    </source>
</evidence>
<evidence type="ECO:0000256" key="4">
    <source>
        <dbReference type="ARBA" id="ARBA00022642"/>
    </source>
</evidence>
<feature type="domain" description="Cytidyltransferase-like" evidence="12">
    <location>
        <begin position="22"/>
        <end position="197"/>
    </location>
</feature>
<evidence type="ECO:0000256" key="7">
    <source>
        <dbReference type="ARBA" id="ARBA00022741"/>
    </source>
</evidence>
<dbReference type="PANTHER" id="PTHR39321">
    <property type="entry name" value="NICOTINATE-NUCLEOTIDE ADENYLYLTRANSFERASE-RELATED"/>
    <property type="match status" value="1"/>
</dbReference>
<keyword evidence="4 11" id="KW-0662">Pyridine nucleotide biosynthesis</keyword>
<evidence type="ECO:0000256" key="6">
    <source>
        <dbReference type="ARBA" id="ARBA00022695"/>
    </source>
</evidence>
<name>A0ABP9ZW67_9GAMM</name>
<gene>
    <name evidence="11 13" type="primary">nadD</name>
    <name evidence="13" type="ORF">NBRC116585_05000</name>
</gene>
<keyword evidence="9 11" id="KW-0520">NAD</keyword>
<accession>A0ABP9ZW67</accession>
<dbReference type="PANTHER" id="PTHR39321:SF3">
    <property type="entry name" value="PHOSPHOPANTETHEINE ADENYLYLTRANSFERASE"/>
    <property type="match status" value="1"/>
</dbReference>
<dbReference type="NCBIfam" id="NF000839">
    <property type="entry name" value="PRK00071.1-1"/>
    <property type="match status" value="1"/>
</dbReference>
<comment type="similarity">
    <text evidence="3 11">Belongs to the NadD family.</text>
</comment>